<keyword evidence="6" id="KW-0418">Kinase</keyword>
<evidence type="ECO:0000256" key="1">
    <source>
        <dbReference type="ARBA" id="ARBA00000085"/>
    </source>
</evidence>
<dbReference type="InterPro" id="IPR011712">
    <property type="entry name" value="Sig_transdc_His_kin_sub3_dim/P"/>
</dbReference>
<keyword evidence="3" id="KW-0597">Phosphoprotein</keyword>
<evidence type="ECO:0000256" key="6">
    <source>
        <dbReference type="ARBA" id="ARBA00022777"/>
    </source>
</evidence>
<reference evidence="12" key="1">
    <citation type="submission" date="2021-01" db="EMBL/GenBank/DDBJ databases">
        <title>Whole genome shotgun sequence of Actinocatenispora rupis NBRC 107355.</title>
        <authorList>
            <person name="Komaki H."/>
            <person name="Tamura T."/>
        </authorList>
    </citation>
    <scope>NUCLEOTIDE SEQUENCE</scope>
    <source>
        <strain evidence="12">NBRC 107355</strain>
    </source>
</reference>
<comment type="caution">
    <text evidence="12">The sequence shown here is derived from an EMBL/GenBank/DDBJ whole genome shotgun (WGS) entry which is preliminary data.</text>
</comment>
<feature type="transmembrane region" description="Helical" evidence="10">
    <location>
        <begin position="12"/>
        <end position="39"/>
    </location>
</feature>
<dbReference type="Proteomes" id="UP000612808">
    <property type="component" value="Unassembled WGS sequence"/>
</dbReference>
<evidence type="ECO:0000256" key="4">
    <source>
        <dbReference type="ARBA" id="ARBA00022679"/>
    </source>
</evidence>
<dbReference type="PANTHER" id="PTHR24421:SF10">
    <property type="entry name" value="NITRATE_NITRITE SENSOR PROTEIN NARQ"/>
    <property type="match status" value="1"/>
</dbReference>
<feature type="compositionally biased region" description="Basic and acidic residues" evidence="9">
    <location>
        <begin position="379"/>
        <end position="396"/>
    </location>
</feature>
<gene>
    <name evidence="12" type="ORF">Aru02nite_28620</name>
</gene>
<keyword evidence="10" id="KW-0812">Transmembrane</keyword>
<evidence type="ECO:0000256" key="8">
    <source>
        <dbReference type="ARBA" id="ARBA00023012"/>
    </source>
</evidence>
<dbReference type="EC" id="2.7.13.3" evidence="2"/>
<keyword evidence="13" id="KW-1185">Reference proteome</keyword>
<evidence type="ECO:0000256" key="5">
    <source>
        <dbReference type="ARBA" id="ARBA00022741"/>
    </source>
</evidence>
<dbReference type="GO" id="GO:0046983">
    <property type="term" value="F:protein dimerization activity"/>
    <property type="evidence" value="ECO:0007669"/>
    <property type="project" value="InterPro"/>
</dbReference>
<keyword evidence="7" id="KW-0067">ATP-binding</keyword>
<comment type="catalytic activity">
    <reaction evidence="1">
        <text>ATP + protein L-histidine = ADP + protein N-phospho-L-histidine.</text>
        <dbReference type="EC" id="2.7.13.3"/>
    </reaction>
</comment>
<dbReference type="CDD" id="cd16917">
    <property type="entry name" value="HATPase_UhpB-NarQ-NarX-like"/>
    <property type="match status" value="1"/>
</dbReference>
<dbReference type="RefSeq" id="WP_203657956.1">
    <property type="nucleotide sequence ID" value="NZ_BOMB01000015.1"/>
</dbReference>
<name>A0A8J3JBW5_9ACTN</name>
<keyword evidence="4" id="KW-0808">Transferase</keyword>
<keyword evidence="10" id="KW-0472">Membrane</keyword>
<feature type="region of interest" description="Disordered" evidence="9">
    <location>
        <begin position="360"/>
        <end position="419"/>
    </location>
</feature>
<dbReference type="Gene3D" id="3.30.565.10">
    <property type="entry name" value="Histidine kinase-like ATPase, C-terminal domain"/>
    <property type="match status" value="1"/>
</dbReference>
<dbReference type="Pfam" id="PF07730">
    <property type="entry name" value="HisKA_3"/>
    <property type="match status" value="1"/>
</dbReference>
<dbReference type="Gene3D" id="1.20.5.1930">
    <property type="match status" value="1"/>
</dbReference>
<accession>A0A8J3JBW5</accession>
<dbReference type="GO" id="GO:0016020">
    <property type="term" value="C:membrane"/>
    <property type="evidence" value="ECO:0007669"/>
    <property type="project" value="InterPro"/>
</dbReference>
<keyword evidence="8" id="KW-0902">Two-component regulatory system</keyword>
<feature type="transmembrane region" description="Helical" evidence="10">
    <location>
        <begin position="90"/>
        <end position="111"/>
    </location>
</feature>
<feature type="domain" description="Histidine kinase/HSP90-like ATPase" evidence="11">
    <location>
        <begin position="292"/>
        <end position="381"/>
    </location>
</feature>
<dbReference type="SMART" id="SM00387">
    <property type="entry name" value="HATPase_c"/>
    <property type="match status" value="1"/>
</dbReference>
<keyword evidence="5" id="KW-0547">Nucleotide-binding</keyword>
<dbReference type="GO" id="GO:0000155">
    <property type="term" value="F:phosphorelay sensor kinase activity"/>
    <property type="evidence" value="ECO:0007669"/>
    <property type="project" value="InterPro"/>
</dbReference>
<dbReference type="EMBL" id="BOMB01000015">
    <property type="protein sequence ID" value="GID11973.1"/>
    <property type="molecule type" value="Genomic_DNA"/>
</dbReference>
<organism evidence="12 13">
    <name type="scientific">Actinocatenispora rupis</name>
    <dbReference type="NCBI Taxonomy" id="519421"/>
    <lineage>
        <taxon>Bacteria</taxon>
        <taxon>Bacillati</taxon>
        <taxon>Actinomycetota</taxon>
        <taxon>Actinomycetes</taxon>
        <taxon>Micromonosporales</taxon>
        <taxon>Micromonosporaceae</taxon>
        <taxon>Actinocatenispora</taxon>
    </lineage>
</organism>
<dbReference type="InterPro" id="IPR050482">
    <property type="entry name" value="Sensor_HK_TwoCompSys"/>
</dbReference>
<dbReference type="SUPFAM" id="SSF55874">
    <property type="entry name" value="ATPase domain of HSP90 chaperone/DNA topoisomerase II/histidine kinase"/>
    <property type="match status" value="1"/>
</dbReference>
<evidence type="ECO:0000313" key="12">
    <source>
        <dbReference type="EMBL" id="GID11973.1"/>
    </source>
</evidence>
<dbReference type="GO" id="GO:0005524">
    <property type="term" value="F:ATP binding"/>
    <property type="evidence" value="ECO:0007669"/>
    <property type="project" value="UniProtKB-KW"/>
</dbReference>
<evidence type="ECO:0000256" key="10">
    <source>
        <dbReference type="SAM" id="Phobius"/>
    </source>
</evidence>
<evidence type="ECO:0000256" key="9">
    <source>
        <dbReference type="SAM" id="MobiDB-lite"/>
    </source>
</evidence>
<dbReference type="Pfam" id="PF02518">
    <property type="entry name" value="HATPase_c"/>
    <property type="match status" value="1"/>
</dbReference>
<feature type="transmembrane region" description="Helical" evidence="10">
    <location>
        <begin position="131"/>
        <end position="155"/>
    </location>
</feature>
<evidence type="ECO:0000256" key="7">
    <source>
        <dbReference type="ARBA" id="ARBA00022840"/>
    </source>
</evidence>
<dbReference type="PANTHER" id="PTHR24421">
    <property type="entry name" value="NITRATE/NITRITE SENSOR PROTEIN NARX-RELATED"/>
    <property type="match status" value="1"/>
</dbReference>
<evidence type="ECO:0000313" key="13">
    <source>
        <dbReference type="Proteomes" id="UP000612808"/>
    </source>
</evidence>
<keyword evidence="10" id="KW-1133">Transmembrane helix</keyword>
<protein>
    <recommendedName>
        <fullName evidence="2">histidine kinase</fullName>
        <ecNumber evidence="2">2.7.13.3</ecNumber>
    </recommendedName>
</protein>
<sequence>MTRRPLAAAARLAYGVLLGALTAPVDLAYLLVAGVVVVASAGRARSLAGAGAGRLARLELRRAARWLGTTRGPAPTGARAVAYLAARGPLGVLGAAILGLIGYGTGASVLLGTGWLTGDPIDDIPPTGFVVAYAVVAGLVLAFLAVQGVIGVAALERRLARWAVTPDGGRAALRHRIAELSTSRAEIVAAVDDERRRIERDLHDGVQQRLVALGMLLGRARRAHDPDRAAELLRTAHEESQLALVDLREVAWRVYPTALDDAGLSAALENVAERAGVPVTVDYRLGARPTPATETVAYFVVCEAVTNAAKHAGADLVTVHIGQCADRITVVVRDDGRGGADPYGAGLSGLSRRVAALDGTLRVDSPPGGPTTVTADLPYSERERPRDHARGTRRGLDPAAGGPGPAARRGGPRGTGGGR</sequence>
<evidence type="ECO:0000256" key="3">
    <source>
        <dbReference type="ARBA" id="ARBA00022553"/>
    </source>
</evidence>
<evidence type="ECO:0000259" key="11">
    <source>
        <dbReference type="SMART" id="SM00387"/>
    </source>
</evidence>
<dbReference type="AlphaFoldDB" id="A0A8J3JBW5"/>
<dbReference type="InterPro" id="IPR036890">
    <property type="entry name" value="HATPase_C_sf"/>
</dbReference>
<proteinExistence type="predicted"/>
<evidence type="ECO:0000256" key="2">
    <source>
        <dbReference type="ARBA" id="ARBA00012438"/>
    </source>
</evidence>
<dbReference type="InterPro" id="IPR003594">
    <property type="entry name" value="HATPase_dom"/>
</dbReference>